<gene>
    <name evidence="1" type="ORF">J3U87_05615</name>
</gene>
<dbReference type="EMBL" id="CP071793">
    <property type="protein sequence ID" value="QTD51931.1"/>
    <property type="molecule type" value="Genomic_DNA"/>
</dbReference>
<evidence type="ECO:0000313" key="1">
    <source>
        <dbReference type="EMBL" id="QTD51931.1"/>
    </source>
</evidence>
<reference evidence="1" key="1">
    <citation type="submission" date="2021-03" db="EMBL/GenBank/DDBJ databases">
        <title>Acanthopleuribacteraceae sp. M133.</title>
        <authorList>
            <person name="Wang G."/>
        </authorList>
    </citation>
    <scope>NUCLEOTIDE SEQUENCE</scope>
    <source>
        <strain evidence="1">M133</strain>
    </source>
</reference>
<keyword evidence="2" id="KW-1185">Reference proteome</keyword>
<dbReference type="AlphaFoldDB" id="A0A8A4TSC5"/>
<protein>
    <submittedName>
        <fullName evidence="1">Uncharacterized protein</fullName>
    </submittedName>
</protein>
<evidence type="ECO:0000313" key="2">
    <source>
        <dbReference type="Proteomes" id="UP000663929"/>
    </source>
</evidence>
<sequence>MGQEPASQNKSVDIHSVSELCQDYTIFQTRNAKAYVATMVDIVAAINACPMGKLRNIDPEELQSQTGHLLYYELKSVDNPIACDIEYVPQLYSHFRKPTLLVLKRIKRYLMGNHRRVLGRLEREQAMEKVVNMTAFDVSQKIRMCMEEIGRYQRMSEMVRGGGRKLDILMQALHVPSRVRFELLFVDRILRDPHHQRHGEAMAWLKKSKFKGNAKALHSLINNGFQMLDNATNKILDAMEDLSGLQFPRDNSAIDVHRSWYSLGATLPRGEDFVKSFTSEEKIEHQIKRVTYPMIRISYDAERLRAQKDRFLVEINLPKVQATQLSNLFFDLEHKIKDSTTPDGEVAVAIETDFKNGMLSIRERDEAETWVRENKIKLQELIMEIYETLHKLKEENDRIALPERLEKVIEAIKSGHAGDRDEALKSTESELGKLSIDGIVKRVNNIETKLDNPNAELLSELEQARTEIIEFIDRISINNIEFHKKVRDAYTDFSDYENKVLQLYGMEEQLENMRVKVEGYLLDVYRLISYVGVPEKTLDVCISVVIETMLLNLKKLEYRSIDGDVFESYFNEALKMDEEDCILHLDQLLQEIEAVPRTEHLLQALHDWEKDLKKDEYKQKEEFLLANGERIQAITDKARAELRERLSSGKIQPKRLRFEVFGLSDCNADSLRSLLESMMSMAPRLANDQEGEQLMKGLNTLEAQVIEAQRITKPGGEAFKKLKQMEQNESISPELIRDLHRDLELNFSDLDQLLEGISAAQKRVKVLQNKFGAKKSTDHLEVTLNINDLDRLKQVYEFIDTVTMEDIKRFCVAYNLKTGLMNSLFEKARKKDISVSKEITQYLNNKAYKLFQDKRFISLPLRTAILKNSKEIFEAECQLLCHTLNLVKSLSIRQKASYMTVLALLEQAKNSDHQLVKMLGLIWGRMQTRLFKFKPQNHPKNFEGNRQALLTDINELCGDVFKK</sequence>
<dbReference type="Proteomes" id="UP000663929">
    <property type="component" value="Chromosome"/>
</dbReference>
<dbReference type="RefSeq" id="WP_237382044.1">
    <property type="nucleotide sequence ID" value="NZ_CP071793.1"/>
</dbReference>
<organism evidence="1 2">
    <name type="scientific">Sulfidibacter corallicola</name>
    <dbReference type="NCBI Taxonomy" id="2818388"/>
    <lineage>
        <taxon>Bacteria</taxon>
        <taxon>Pseudomonadati</taxon>
        <taxon>Acidobacteriota</taxon>
        <taxon>Holophagae</taxon>
        <taxon>Acanthopleuribacterales</taxon>
        <taxon>Acanthopleuribacteraceae</taxon>
        <taxon>Sulfidibacter</taxon>
    </lineage>
</organism>
<proteinExistence type="predicted"/>
<dbReference type="KEGG" id="scor:J3U87_05615"/>
<accession>A0A8A4TSC5</accession>
<name>A0A8A4TSC5_SULCO</name>